<proteinExistence type="predicted"/>
<organism evidence="1 2">
    <name type="scientific">Fusarium equiseti</name>
    <name type="common">Fusarium scirpi</name>
    <dbReference type="NCBI Taxonomy" id="61235"/>
    <lineage>
        <taxon>Eukaryota</taxon>
        <taxon>Fungi</taxon>
        <taxon>Dikarya</taxon>
        <taxon>Ascomycota</taxon>
        <taxon>Pezizomycotina</taxon>
        <taxon>Sordariomycetes</taxon>
        <taxon>Hypocreomycetidae</taxon>
        <taxon>Hypocreales</taxon>
        <taxon>Nectriaceae</taxon>
        <taxon>Fusarium</taxon>
        <taxon>Fusarium incarnatum-equiseti species complex</taxon>
    </lineage>
</organism>
<reference evidence="1" key="1">
    <citation type="submission" date="2021-05" db="EMBL/GenBank/DDBJ databases">
        <authorList>
            <person name="Khan N."/>
        </authorList>
    </citation>
    <scope>NUCLEOTIDE SEQUENCE</scope>
</reference>
<comment type="caution">
    <text evidence="1">The sequence shown here is derived from an EMBL/GenBank/DDBJ whole genome shotgun (WGS) entry which is preliminary data.</text>
</comment>
<dbReference type="AlphaFoldDB" id="A0A8J2IW46"/>
<evidence type="ECO:0000313" key="1">
    <source>
        <dbReference type="EMBL" id="CAG7566126.1"/>
    </source>
</evidence>
<accession>A0A8J2IW46</accession>
<dbReference type="EMBL" id="CAJSTJ010000195">
    <property type="protein sequence ID" value="CAG7566126.1"/>
    <property type="molecule type" value="Genomic_DNA"/>
</dbReference>
<evidence type="ECO:0000313" key="2">
    <source>
        <dbReference type="Proteomes" id="UP000693738"/>
    </source>
</evidence>
<dbReference type="Proteomes" id="UP000693738">
    <property type="component" value="Unassembled WGS sequence"/>
</dbReference>
<gene>
    <name evidence="1" type="ORF">FEQUK3_LOCUS11845</name>
</gene>
<sequence>MAPLQLQGLSQDELDLRMRQLVRGVGRDSLGTCLSGILAIKLPHVLVSCVVNIASLCSNVLKLHQLKTALHNAGITIKKRVIAKGLMEGAIRKFGSTTITLGHDDFTTGAKAVTEWLNQAGAYIANHSSSFFSPLNSLSISAWDQENRMGHSLFEHSTGIANSWTNVSENATDTAQTKSLGWHQEDGDLAKQVVVVGAATAVAMKAADVVLEKPYDEGKDSRWYERQRSRIRRWFSR</sequence>
<protein>
    <submittedName>
        <fullName evidence="1">Uncharacterized protein</fullName>
    </submittedName>
</protein>
<name>A0A8J2IW46_FUSEQ</name>